<protein>
    <submittedName>
        <fullName evidence="1">Uncharacterized protein</fullName>
    </submittedName>
</protein>
<reference evidence="1" key="1">
    <citation type="submission" date="2019-08" db="EMBL/GenBank/DDBJ databases">
        <authorList>
            <person name="Kucharzyk K."/>
            <person name="Murdoch R.W."/>
            <person name="Higgins S."/>
            <person name="Loffler F."/>
        </authorList>
    </citation>
    <scope>NUCLEOTIDE SEQUENCE</scope>
</reference>
<evidence type="ECO:0000313" key="1">
    <source>
        <dbReference type="EMBL" id="MPN50950.1"/>
    </source>
</evidence>
<accession>A0A645IIK6</accession>
<dbReference type="AlphaFoldDB" id="A0A645IIK6"/>
<dbReference type="EMBL" id="VSSQ01115576">
    <property type="protein sequence ID" value="MPN50950.1"/>
    <property type="molecule type" value="Genomic_DNA"/>
</dbReference>
<proteinExistence type="predicted"/>
<organism evidence="1">
    <name type="scientific">bioreactor metagenome</name>
    <dbReference type="NCBI Taxonomy" id="1076179"/>
    <lineage>
        <taxon>unclassified sequences</taxon>
        <taxon>metagenomes</taxon>
        <taxon>ecological metagenomes</taxon>
    </lineage>
</organism>
<comment type="caution">
    <text evidence="1">The sequence shown here is derived from an EMBL/GenBank/DDBJ whole genome shotgun (WGS) entry which is preliminary data.</text>
</comment>
<gene>
    <name evidence="1" type="ORF">SDC9_198590</name>
</gene>
<name>A0A645IIK6_9ZZZZ</name>
<sequence length="76" mass="8903">MVVYCNDGRHRLKVLAERFGRYLGLHDAVVDHHNVLRKRHLKMHTFLKNNRTDFAKCQHHTGLTRLNDNNAAAKND</sequence>